<reference evidence="2 3" key="1">
    <citation type="journal article" date="2020" name="G3 (Bethesda)">
        <title>Improved Reference Genome for Cyclotella cryptica CCMP332, a Model for Cell Wall Morphogenesis, Salinity Adaptation, and Lipid Production in Diatoms (Bacillariophyta).</title>
        <authorList>
            <person name="Roberts W.R."/>
            <person name="Downey K.M."/>
            <person name="Ruck E.C."/>
            <person name="Traller J.C."/>
            <person name="Alverson A.J."/>
        </authorList>
    </citation>
    <scope>NUCLEOTIDE SEQUENCE [LARGE SCALE GENOMIC DNA]</scope>
    <source>
        <strain evidence="2 3">CCMP332</strain>
    </source>
</reference>
<comment type="caution">
    <text evidence="2">The sequence shown here is derived from an EMBL/GenBank/DDBJ whole genome shotgun (WGS) entry which is preliminary data.</text>
</comment>
<dbReference type="Pfam" id="PF07859">
    <property type="entry name" value="Abhydrolase_3"/>
    <property type="match status" value="1"/>
</dbReference>
<dbReference type="Gene3D" id="3.40.50.1820">
    <property type="entry name" value="alpha/beta hydrolase"/>
    <property type="match status" value="1"/>
</dbReference>
<gene>
    <name evidence="2" type="ORF">HJC23_011698</name>
</gene>
<evidence type="ECO:0000259" key="1">
    <source>
        <dbReference type="Pfam" id="PF07859"/>
    </source>
</evidence>
<keyword evidence="3" id="KW-1185">Reference proteome</keyword>
<feature type="domain" description="Alpha/beta hydrolase fold-3" evidence="1">
    <location>
        <begin position="9"/>
        <end position="125"/>
    </location>
</feature>
<dbReference type="AlphaFoldDB" id="A0ABD3QKU6"/>
<dbReference type="EMBL" id="JABMIG020000032">
    <property type="protein sequence ID" value="KAL3800461.1"/>
    <property type="molecule type" value="Genomic_DNA"/>
</dbReference>
<organism evidence="2 3">
    <name type="scientific">Cyclotella cryptica</name>
    <dbReference type="NCBI Taxonomy" id="29204"/>
    <lineage>
        <taxon>Eukaryota</taxon>
        <taxon>Sar</taxon>
        <taxon>Stramenopiles</taxon>
        <taxon>Ochrophyta</taxon>
        <taxon>Bacillariophyta</taxon>
        <taxon>Coscinodiscophyceae</taxon>
        <taxon>Thalassiosirophycidae</taxon>
        <taxon>Stephanodiscales</taxon>
        <taxon>Stephanodiscaceae</taxon>
        <taxon>Cyclotella</taxon>
    </lineage>
</organism>
<evidence type="ECO:0000313" key="3">
    <source>
        <dbReference type="Proteomes" id="UP001516023"/>
    </source>
</evidence>
<proteinExistence type="predicted"/>
<accession>A0ABD3QKU6</accession>
<dbReference type="InterPro" id="IPR029058">
    <property type="entry name" value="AB_hydrolase_fold"/>
</dbReference>
<dbReference type="Proteomes" id="UP001516023">
    <property type="component" value="Unassembled WGS sequence"/>
</dbReference>
<protein>
    <recommendedName>
        <fullName evidence="1">Alpha/beta hydrolase fold-3 domain-containing protein</fullName>
    </recommendedName>
</protein>
<dbReference type="InterPro" id="IPR013094">
    <property type="entry name" value="AB_hydrolase_3"/>
</dbReference>
<feature type="non-terminal residue" evidence="2">
    <location>
        <position position="1"/>
    </location>
</feature>
<dbReference type="SUPFAM" id="SSF53474">
    <property type="entry name" value="alpha/beta-Hydrolases"/>
    <property type="match status" value="1"/>
</dbReference>
<sequence>HDSKLQSIMFFIHGGIFTHGSMHCHASIARSLSQLNSVVITASFRNGTEAQWKSGVTMADLKDVFNWINRERQLRNGWSKCLLGLVGSSSGGFFALTLAQTLPANTIQFCIPICPVAHPFKRASYLRSSIAGSGVEDGFFSDPEDVHAPSKAQIILETQMGFWQDDESMITAGELLRSNVNKVPTLLIIGSRDKNVPFEVTRLIQTWATRTIVVGGRGHEICDSVEEIRGTYDDYIPDVERFLNYCIGET</sequence>
<name>A0ABD3QKU6_9STRA</name>
<evidence type="ECO:0000313" key="2">
    <source>
        <dbReference type="EMBL" id="KAL3800461.1"/>
    </source>
</evidence>